<dbReference type="SUPFAM" id="SSF52540">
    <property type="entry name" value="P-loop containing nucleoside triphosphate hydrolases"/>
    <property type="match status" value="1"/>
</dbReference>
<evidence type="ECO:0000256" key="5">
    <source>
        <dbReference type="ARBA" id="ARBA00022801"/>
    </source>
</evidence>
<dbReference type="PANTHER" id="PTHR30134:SF2">
    <property type="entry name" value="HYDROGENASE MATURATION FACTOR HYPB"/>
    <property type="match status" value="1"/>
</dbReference>
<dbReference type="PANTHER" id="PTHR30134">
    <property type="entry name" value="HYDROGENASE PROTEIN ASSEMBLY PROTEIN, NICKEL CHAPERONE"/>
    <property type="match status" value="1"/>
</dbReference>
<dbReference type="Proteomes" id="UP001597417">
    <property type="component" value="Unassembled WGS sequence"/>
</dbReference>
<accession>A0ABW5FLX0</accession>
<feature type="domain" description="CobW/HypB/UreG nucleotide-binding" evidence="8">
    <location>
        <begin position="47"/>
        <end position="207"/>
    </location>
</feature>
<comment type="caution">
    <text evidence="9">The sequence shown here is derived from an EMBL/GenBank/DDBJ whole genome shotgun (WGS) entry which is preliminary data.</text>
</comment>
<evidence type="ECO:0000256" key="1">
    <source>
        <dbReference type="ARBA" id="ARBA00006211"/>
    </source>
</evidence>
<dbReference type="NCBIfam" id="TIGR00073">
    <property type="entry name" value="hypB"/>
    <property type="match status" value="1"/>
</dbReference>
<keyword evidence="2" id="KW-0533">Nickel</keyword>
<reference evidence="10" key="1">
    <citation type="journal article" date="2019" name="Int. J. Syst. Evol. Microbiol.">
        <title>The Global Catalogue of Microorganisms (GCM) 10K type strain sequencing project: providing services to taxonomists for standard genome sequencing and annotation.</title>
        <authorList>
            <consortium name="The Broad Institute Genomics Platform"/>
            <consortium name="The Broad Institute Genome Sequencing Center for Infectious Disease"/>
            <person name="Wu L."/>
            <person name="Ma J."/>
        </authorList>
    </citation>
    <scope>NUCLEOTIDE SEQUENCE [LARGE SCALE GENOMIC DNA]</scope>
    <source>
        <strain evidence="10">CGMCC 4.7645</strain>
    </source>
</reference>
<proteinExistence type="inferred from homology"/>
<keyword evidence="4" id="KW-0547">Nucleotide-binding</keyword>
<evidence type="ECO:0000256" key="7">
    <source>
        <dbReference type="ARBA" id="ARBA00023134"/>
    </source>
</evidence>
<organism evidence="9 10">
    <name type="scientific">Amycolatopsis pigmentata</name>
    <dbReference type="NCBI Taxonomy" id="450801"/>
    <lineage>
        <taxon>Bacteria</taxon>
        <taxon>Bacillati</taxon>
        <taxon>Actinomycetota</taxon>
        <taxon>Actinomycetes</taxon>
        <taxon>Pseudonocardiales</taxon>
        <taxon>Pseudonocardiaceae</taxon>
        <taxon>Amycolatopsis</taxon>
    </lineage>
</organism>
<dbReference type="CDD" id="cd05390">
    <property type="entry name" value="HypB"/>
    <property type="match status" value="1"/>
</dbReference>
<dbReference type="Gene3D" id="3.40.50.300">
    <property type="entry name" value="P-loop containing nucleotide triphosphate hydrolases"/>
    <property type="match status" value="1"/>
</dbReference>
<name>A0ABW5FLX0_9PSEU</name>
<sequence>MCGTCGCGGDEHGHGETVPMEHRVLARNDHLAEHNRTWLRERSILMVNLMSSPGSGKTTLLERVITGLLDRVPVAVIEGDQATPLDADRIRATGCPALQVNTGSGCHLDAGMLAGALDELDPAPGSVLFVENVGNLVCPALFDLGEDHRAVVMSVTEGEDKPLKYPYMFRTADVVLLNKVDLLPHVDFDPVRFRERLSRVNPAADVLPVSALRGDGLGEWDTWLADRLRRLTEEAGIPR</sequence>
<keyword evidence="7" id="KW-0342">GTP-binding</keyword>
<protein>
    <submittedName>
        <fullName evidence="9">Hydrogenase nickel incorporation protein HypB</fullName>
    </submittedName>
</protein>
<dbReference type="RefSeq" id="WP_378262779.1">
    <property type="nucleotide sequence ID" value="NZ_JBHUKR010000004.1"/>
</dbReference>
<dbReference type="InterPro" id="IPR027417">
    <property type="entry name" value="P-loop_NTPase"/>
</dbReference>
<keyword evidence="6" id="KW-0862">Zinc</keyword>
<dbReference type="InterPro" id="IPR003495">
    <property type="entry name" value="CobW/HypB/UreG_nucleotide-bd"/>
</dbReference>
<evidence type="ECO:0000313" key="10">
    <source>
        <dbReference type="Proteomes" id="UP001597417"/>
    </source>
</evidence>
<gene>
    <name evidence="9" type="primary">hypB</name>
    <name evidence="9" type="ORF">ACFSXZ_06845</name>
</gene>
<evidence type="ECO:0000256" key="3">
    <source>
        <dbReference type="ARBA" id="ARBA00022723"/>
    </source>
</evidence>
<evidence type="ECO:0000256" key="2">
    <source>
        <dbReference type="ARBA" id="ARBA00022596"/>
    </source>
</evidence>
<evidence type="ECO:0000313" key="9">
    <source>
        <dbReference type="EMBL" id="MFD2416040.1"/>
    </source>
</evidence>
<dbReference type="InterPro" id="IPR004392">
    <property type="entry name" value="Hyd_mat_HypB"/>
</dbReference>
<keyword evidence="10" id="KW-1185">Reference proteome</keyword>
<evidence type="ECO:0000259" key="8">
    <source>
        <dbReference type="Pfam" id="PF02492"/>
    </source>
</evidence>
<evidence type="ECO:0000256" key="4">
    <source>
        <dbReference type="ARBA" id="ARBA00022741"/>
    </source>
</evidence>
<evidence type="ECO:0000256" key="6">
    <source>
        <dbReference type="ARBA" id="ARBA00022833"/>
    </source>
</evidence>
<dbReference type="PIRSF" id="PIRSF005624">
    <property type="entry name" value="Ni-bind_GTPase"/>
    <property type="match status" value="1"/>
</dbReference>
<keyword evidence="5" id="KW-0378">Hydrolase</keyword>
<keyword evidence="3" id="KW-0479">Metal-binding</keyword>
<dbReference type="EMBL" id="JBHUKR010000004">
    <property type="protein sequence ID" value="MFD2416040.1"/>
    <property type="molecule type" value="Genomic_DNA"/>
</dbReference>
<dbReference type="Pfam" id="PF02492">
    <property type="entry name" value="cobW"/>
    <property type="match status" value="1"/>
</dbReference>
<comment type="similarity">
    <text evidence="1">Belongs to the SIMIBI class G3E GTPase family. HypB/HupM subfamily.</text>
</comment>